<keyword evidence="1" id="KW-0812">Transmembrane</keyword>
<dbReference type="AlphaFoldDB" id="A0A644XGS3"/>
<feature type="domain" description="Protein-glutamine gamma-glutamyltransferase-like C-terminal" evidence="2">
    <location>
        <begin position="150"/>
        <end position="210"/>
    </location>
</feature>
<evidence type="ECO:0000259" key="2">
    <source>
        <dbReference type="Pfam" id="PF13559"/>
    </source>
</evidence>
<reference evidence="3" key="1">
    <citation type="submission" date="2019-08" db="EMBL/GenBank/DDBJ databases">
        <authorList>
            <person name="Kucharzyk K."/>
            <person name="Murdoch R.W."/>
            <person name="Higgins S."/>
            <person name="Loffler F."/>
        </authorList>
    </citation>
    <scope>NUCLEOTIDE SEQUENCE</scope>
</reference>
<evidence type="ECO:0000256" key="1">
    <source>
        <dbReference type="SAM" id="Phobius"/>
    </source>
</evidence>
<proteinExistence type="predicted"/>
<accession>A0A644XGS3</accession>
<evidence type="ECO:0000313" key="3">
    <source>
        <dbReference type="EMBL" id="MPM15117.1"/>
    </source>
</evidence>
<comment type="caution">
    <text evidence="3">The sequence shown here is derived from an EMBL/GenBank/DDBJ whole genome shotgun (WGS) entry which is preliminary data.</text>
</comment>
<sequence>MRRKFFILLLSCVALTFAAVGAKEKQRAFSREKSEQFLQDGYYSYDDNPVNSSSDSWLARAFRKIFRGVAENTHIKAPNEIVLYLLGAILLYIILKNTRFSWKHLLPDRKSKSPSAAEWHENGETIDFLSLATRSEAEKMYTLAFHYRFLHLMISLESAGVINIKDNLTNWEYVRLIKDASIRNRFTSVVTVYDRIWYGEYEVPESRYRDISAEIVEINRMLK</sequence>
<dbReference type="EMBL" id="VSSQ01002388">
    <property type="protein sequence ID" value="MPM15117.1"/>
    <property type="molecule type" value="Genomic_DNA"/>
</dbReference>
<protein>
    <recommendedName>
        <fullName evidence="2">Protein-glutamine gamma-glutamyltransferase-like C-terminal domain-containing protein</fullName>
    </recommendedName>
</protein>
<organism evidence="3">
    <name type="scientific">bioreactor metagenome</name>
    <dbReference type="NCBI Taxonomy" id="1076179"/>
    <lineage>
        <taxon>unclassified sequences</taxon>
        <taxon>metagenomes</taxon>
        <taxon>ecological metagenomes</taxon>
    </lineage>
</organism>
<keyword evidence="1" id="KW-1133">Transmembrane helix</keyword>
<feature type="transmembrane region" description="Helical" evidence="1">
    <location>
        <begin position="81"/>
        <end position="102"/>
    </location>
</feature>
<dbReference type="Pfam" id="PF13559">
    <property type="entry name" value="DUF4129"/>
    <property type="match status" value="1"/>
</dbReference>
<name>A0A644XGS3_9ZZZZ</name>
<keyword evidence="1" id="KW-0472">Membrane</keyword>
<dbReference type="InterPro" id="IPR025403">
    <property type="entry name" value="TgpA-like_C"/>
</dbReference>
<gene>
    <name evidence="3" type="ORF">SDC9_61483</name>
</gene>